<reference evidence="1" key="1">
    <citation type="submission" date="2022-04" db="EMBL/GenBank/DDBJ databases">
        <title>Genome of the entomopathogenic fungus Entomophthora muscae.</title>
        <authorList>
            <person name="Elya C."/>
            <person name="Lovett B.R."/>
            <person name="Lee E."/>
            <person name="Macias A.M."/>
            <person name="Hajek A.E."/>
            <person name="De Bivort B.L."/>
            <person name="Kasson M.T."/>
            <person name="De Fine Licht H.H."/>
            <person name="Stajich J.E."/>
        </authorList>
    </citation>
    <scope>NUCLEOTIDE SEQUENCE</scope>
    <source>
        <strain evidence="1">Berkeley</strain>
    </source>
</reference>
<proteinExistence type="predicted"/>
<keyword evidence="2" id="KW-1185">Reference proteome</keyword>
<evidence type="ECO:0000313" key="1">
    <source>
        <dbReference type="EMBL" id="KAJ9088192.1"/>
    </source>
</evidence>
<accession>A0ACC2UMM6</accession>
<dbReference type="EMBL" id="QTSX02000145">
    <property type="protein sequence ID" value="KAJ9088192.1"/>
    <property type="molecule type" value="Genomic_DNA"/>
</dbReference>
<evidence type="ECO:0000313" key="2">
    <source>
        <dbReference type="Proteomes" id="UP001165960"/>
    </source>
</evidence>
<protein>
    <submittedName>
        <fullName evidence="1">Uncharacterized protein</fullName>
    </submittedName>
</protein>
<dbReference type="Proteomes" id="UP001165960">
    <property type="component" value="Unassembled WGS sequence"/>
</dbReference>
<organism evidence="1 2">
    <name type="scientific">Entomophthora muscae</name>
    <dbReference type="NCBI Taxonomy" id="34485"/>
    <lineage>
        <taxon>Eukaryota</taxon>
        <taxon>Fungi</taxon>
        <taxon>Fungi incertae sedis</taxon>
        <taxon>Zoopagomycota</taxon>
        <taxon>Entomophthoromycotina</taxon>
        <taxon>Entomophthoromycetes</taxon>
        <taxon>Entomophthorales</taxon>
        <taxon>Entomophthoraceae</taxon>
        <taxon>Entomophthora</taxon>
    </lineage>
</organism>
<gene>
    <name evidence="1" type="ORF">DSO57_1025633</name>
</gene>
<comment type="caution">
    <text evidence="1">The sequence shown here is derived from an EMBL/GenBank/DDBJ whole genome shotgun (WGS) entry which is preliminary data.</text>
</comment>
<name>A0ACC2UMM6_9FUNG</name>
<sequence length="158" mass="17431">MFGLGLGWSIQELLCLPEYGWLPASIPCIPIHHASIDLLDVHGHPVAKPRQPAPIKALCTCLFQLCHPAQIKFGCPVGFAPASTPDSNKTGPWMMADVMSDKLLSTMLIEKPKLQESNPDTPWASSPQFFGFKQEQDLTWGNLLKLDEPSLPTTMPLR</sequence>